<dbReference type="Proteomes" id="UP001056120">
    <property type="component" value="Linkage Group LG06"/>
</dbReference>
<keyword evidence="2" id="KW-1185">Reference proteome</keyword>
<organism evidence="1 2">
    <name type="scientific">Smallanthus sonchifolius</name>
    <dbReference type="NCBI Taxonomy" id="185202"/>
    <lineage>
        <taxon>Eukaryota</taxon>
        <taxon>Viridiplantae</taxon>
        <taxon>Streptophyta</taxon>
        <taxon>Embryophyta</taxon>
        <taxon>Tracheophyta</taxon>
        <taxon>Spermatophyta</taxon>
        <taxon>Magnoliopsida</taxon>
        <taxon>eudicotyledons</taxon>
        <taxon>Gunneridae</taxon>
        <taxon>Pentapetalae</taxon>
        <taxon>asterids</taxon>
        <taxon>campanulids</taxon>
        <taxon>Asterales</taxon>
        <taxon>Asteraceae</taxon>
        <taxon>Asteroideae</taxon>
        <taxon>Heliantheae alliance</taxon>
        <taxon>Millerieae</taxon>
        <taxon>Smallanthus</taxon>
    </lineage>
</organism>
<evidence type="ECO:0000313" key="1">
    <source>
        <dbReference type="EMBL" id="KAI3813111.1"/>
    </source>
</evidence>
<sequence>MNERRNAQIAENKSVVEQKAGSSGVPKYANKTSPMPHRSPPPQHTTIGLHIMPAKLIPAPYHAGEPVHVSFSSEVDSGSI</sequence>
<dbReference type="EMBL" id="CM042023">
    <property type="protein sequence ID" value="KAI3813111.1"/>
    <property type="molecule type" value="Genomic_DNA"/>
</dbReference>
<reference evidence="1 2" key="2">
    <citation type="journal article" date="2022" name="Mol. Ecol. Resour.">
        <title>The genomes of chicory, endive, great burdock and yacon provide insights into Asteraceae paleo-polyploidization history and plant inulin production.</title>
        <authorList>
            <person name="Fan W."/>
            <person name="Wang S."/>
            <person name="Wang H."/>
            <person name="Wang A."/>
            <person name="Jiang F."/>
            <person name="Liu H."/>
            <person name="Zhao H."/>
            <person name="Xu D."/>
            <person name="Zhang Y."/>
        </authorList>
    </citation>
    <scope>NUCLEOTIDE SEQUENCE [LARGE SCALE GENOMIC DNA]</scope>
    <source>
        <strain evidence="2">cv. Yunnan</strain>
        <tissue evidence="1">Leaves</tissue>
    </source>
</reference>
<comment type="caution">
    <text evidence="1">The sequence shown here is derived from an EMBL/GenBank/DDBJ whole genome shotgun (WGS) entry which is preliminary data.</text>
</comment>
<protein>
    <submittedName>
        <fullName evidence="1">Uncharacterized protein</fullName>
    </submittedName>
</protein>
<name>A0ACB9IZ25_9ASTR</name>
<proteinExistence type="predicted"/>
<gene>
    <name evidence="1" type="ORF">L1987_17827</name>
</gene>
<evidence type="ECO:0000313" key="2">
    <source>
        <dbReference type="Proteomes" id="UP001056120"/>
    </source>
</evidence>
<reference evidence="2" key="1">
    <citation type="journal article" date="2022" name="Mol. Ecol. Resour.">
        <title>The genomes of chicory, endive, great burdock and yacon provide insights into Asteraceae palaeo-polyploidization history and plant inulin production.</title>
        <authorList>
            <person name="Fan W."/>
            <person name="Wang S."/>
            <person name="Wang H."/>
            <person name="Wang A."/>
            <person name="Jiang F."/>
            <person name="Liu H."/>
            <person name="Zhao H."/>
            <person name="Xu D."/>
            <person name="Zhang Y."/>
        </authorList>
    </citation>
    <scope>NUCLEOTIDE SEQUENCE [LARGE SCALE GENOMIC DNA]</scope>
    <source>
        <strain evidence="2">cv. Yunnan</strain>
    </source>
</reference>
<accession>A0ACB9IZ25</accession>